<dbReference type="OrthoDB" id="1630758at2759"/>
<dbReference type="GO" id="GO:0008270">
    <property type="term" value="F:zinc ion binding"/>
    <property type="evidence" value="ECO:0007669"/>
    <property type="project" value="UniProtKB-KW"/>
</dbReference>
<dbReference type="KEGG" id="egt:105971018"/>
<dbReference type="PhylomeDB" id="A0A022QFF6"/>
<keyword evidence="3" id="KW-0862">Zinc</keyword>
<accession>A0A022QFF6</accession>
<dbReference type="PROSITE" id="PS50089">
    <property type="entry name" value="ZF_RING_2"/>
    <property type="match status" value="1"/>
</dbReference>
<dbReference type="EMBL" id="KI631864">
    <property type="protein sequence ID" value="EYU25958.1"/>
    <property type="molecule type" value="Genomic_DNA"/>
</dbReference>
<dbReference type="OMA" id="DDTMETC"/>
<dbReference type="PANTHER" id="PTHR15315">
    <property type="entry name" value="RING FINGER PROTEIN 41, 151"/>
    <property type="match status" value="1"/>
</dbReference>
<dbReference type="Pfam" id="PF13639">
    <property type="entry name" value="zf-RING_2"/>
    <property type="match status" value="1"/>
</dbReference>
<dbReference type="PANTHER" id="PTHR15315:SF35">
    <property type="entry name" value="F21J9.10"/>
    <property type="match status" value="1"/>
</dbReference>
<evidence type="ECO:0000256" key="3">
    <source>
        <dbReference type="ARBA" id="ARBA00022833"/>
    </source>
</evidence>
<dbReference type="AlphaFoldDB" id="A0A022QFF6"/>
<evidence type="ECO:0000313" key="7">
    <source>
        <dbReference type="Proteomes" id="UP000030748"/>
    </source>
</evidence>
<keyword evidence="2 4" id="KW-0863">Zinc-finger</keyword>
<evidence type="ECO:0000259" key="5">
    <source>
        <dbReference type="PROSITE" id="PS50089"/>
    </source>
</evidence>
<evidence type="ECO:0000256" key="2">
    <source>
        <dbReference type="ARBA" id="ARBA00022771"/>
    </source>
</evidence>
<evidence type="ECO:0000256" key="1">
    <source>
        <dbReference type="ARBA" id="ARBA00022723"/>
    </source>
</evidence>
<evidence type="ECO:0000256" key="4">
    <source>
        <dbReference type="PROSITE-ProRule" id="PRU00175"/>
    </source>
</evidence>
<reference evidence="6 7" key="1">
    <citation type="journal article" date="2013" name="Proc. Natl. Acad. Sci. U.S.A.">
        <title>Fine-scale variation in meiotic recombination in Mimulus inferred from population shotgun sequencing.</title>
        <authorList>
            <person name="Hellsten U."/>
            <person name="Wright K.M."/>
            <person name="Jenkins J."/>
            <person name="Shu S."/>
            <person name="Yuan Y."/>
            <person name="Wessler S.R."/>
            <person name="Schmutz J."/>
            <person name="Willis J.H."/>
            <person name="Rokhsar D.S."/>
        </authorList>
    </citation>
    <scope>NUCLEOTIDE SEQUENCE [LARGE SCALE GENOMIC DNA]</scope>
    <source>
        <strain evidence="7">cv. DUN x IM62</strain>
    </source>
</reference>
<dbReference type="GO" id="GO:0061630">
    <property type="term" value="F:ubiquitin protein ligase activity"/>
    <property type="evidence" value="ECO:0000318"/>
    <property type="project" value="GO_Central"/>
</dbReference>
<organism evidence="6 7">
    <name type="scientific">Erythranthe guttata</name>
    <name type="common">Yellow monkey flower</name>
    <name type="synonym">Mimulus guttatus</name>
    <dbReference type="NCBI Taxonomy" id="4155"/>
    <lineage>
        <taxon>Eukaryota</taxon>
        <taxon>Viridiplantae</taxon>
        <taxon>Streptophyta</taxon>
        <taxon>Embryophyta</taxon>
        <taxon>Tracheophyta</taxon>
        <taxon>Spermatophyta</taxon>
        <taxon>Magnoliopsida</taxon>
        <taxon>eudicotyledons</taxon>
        <taxon>Gunneridae</taxon>
        <taxon>Pentapetalae</taxon>
        <taxon>asterids</taxon>
        <taxon>lamiids</taxon>
        <taxon>Lamiales</taxon>
        <taxon>Phrymaceae</taxon>
        <taxon>Erythranthe</taxon>
    </lineage>
</organism>
<dbReference type="InterPro" id="IPR017907">
    <property type="entry name" value="Znf_RING_CS"/>
</dbReference>
<dbReference type="PROSITE" id="PS00518">
    <property type="entry name" value="ZF_RING_1"/>
    <property type="match status" value="1"/>
</dbReference>
<name>A0A022QFF6_ERYGU</name>
<dbReference type="STRING" id="4155.A0A022QFF6"/>
<dbReference type="InterPro" id="IPR001841">
    <property type="entry name" value="Znf_RING"/>
</dbReference>
<dbReference type="eggNOG" id="KOG1039">
    <property type="taxonomic scope" value="Eukaryota"/>
</dbReference>
<protein>
    <recommendedName>
        <fullName evidence="5">RING-type domain-containing protein</fullName>
    </recommendedName>
</protein>
<gene>
    <name evidence="6" type="ORF">MIMGU_mgv1a025632mg</name>
</gene>
<keyword evidence="7" id="KW-1185">Reference proteome</keyword>
<proteinExistence type="predicted"/>
<dbReference type="InterPro" id="IPR013083">
    <property type="entry name" value="Znf_RING/FYVE/PHD"/>
</dbReference>
<dbReference type="SUPFAM" id="SSF57850">
    <property type="entry name" value="RING/U-box"/>
    <property type="match status" value="1"/>
</dbReference>
<evidence type="ECO:0000313" key="6">
    <source>
        <dbReference type="EMBL" id="EYU25958.1"/>
    </source>
</evidence>
<dbReference type="GO" id="GO:0016567">
    <property type="term" value="P:protein ubiquitination"/>
    <property type="evidence" value="ECO:0000318"/>
    <property type="project" value="GO_Central"/>
</dbReference>
<dbReference type="Proteomes" id="UP000030748">
    <property type="component" value="Unassembled WGS sequence"/>
</dbReference>
<dbReference type="SMART" id="SM00184">
    <property type="entry name" value="RING"/>
    <property type="match status" value="1"/>
</dbReference>
<feature type="domain" description="RING-type" evidence="5">
    <location>
        <begin position="165"/>
        <end position="203"/>
    </location>
</feature>
<sequence length="261" mass="30275">MENMYYEKLGRSSYKDSLKFLESDIQHANDLAGAIPRAKGGARLQMKLVYNQLAPLFLFFLRWVDCSCSCFLSSYFSLFHIVIYKVYADGRPKISTHGRKASVREFYAVILPSLQQLHYNMVEQDSLNSSIENRVRKNISKKRLEEDSRAYDNNNNIEPARDDECGICLEPCTKMVTPNCCHAMCINCYRDWSTRSESCPFCRGSLKRVKSTDLWVLTGSDDVIDPEAVTTEDLQRFYLYVRNLPKDSPDALFLMYYEYLI</sequence>
<dbReference type="Gene3D" id="3.30.40.10">
    <property type="entry name" value="Zinc/RING finger domain, C3HC4 (zinc finger)"/>
    <property type="match status" value="1"/>
</dbReference>
<keyword evidence="1" id="KW-0479">Metal-binding</keyword>